<dbReference type="InterPro" id="IPR009719">
    <property type="entry name" value="GIP1_N"/>
</dbReference>
<feature type="region of interest" description="Disordered" evidence="1">
    <location>
        <begin position="1"/>
        <end position="24"/>
    </location>
</feature>
<keyword evidence="4" id="KW-1185">Reference proteome</keyword>
<evidence type="ECO:0000256" key="1">
    <source>
        <dbReference type="SAM" id="MobiDB-lite"/>
    </source>
</evidence>
<dbReference type="Proteomes" id="UP000236161">
    <property type="component" value="Unassembled WGS sequence"/>
</dbReference>
<feature type="compositionally biased region" description="Basic and acidic residues" evidence="1">
    <location>
        <begin position="69"/>
        <end position="91"/>
    </location>
</feature>
<dbReference type="PANTHER" id="PTHR46445:SF3">
    <property type="entry name" value="RNA POLYMERASE II DEGRADATION FACTOR-LIKE PROTEIN (DUF1296)-RELATED"/>
    <property type="match status" value="1"/>
</dbReference>
<proteinExistence type="predicted"/>
<gene>
    <name evidence="3" type="ORF">AXF42_Ash017161</name>
</gene>
<dbReference type="AlphaFoldDB" id="A0A2H9ZVC8"/>
<protein>
    <recommendedName>
        <fullName evidence="2">GBF-interacting protein 1 N-terminal domain-containing protein</fullName>
    </recommendedName>
</protein>
<dbReference type="STRING" id="1088818.A0A2H9ZVC8"/>
<feature type="compositionally biased region" description="Gly residues" evidence="1">
    <location>
        <begin position="1"/>
        <end position="12"/>
    </location>
</feature>
<dbReference type="SUPFAM" id="SSF46934">
    <property type="entry name" value="UBA-like"/>
    <property type="match status" value="1"/>
</dbReference>
<organism evidence="3 4">
    <name type="scientific">Apostasia shenzhenica</name>
    <dbReference type="NCBI Taxonomy" id="1088818"/>
    <lineage>
        <taxon>Eukaryota</taxon>
        <taxon>Viridiplantae</taxon>
        <taxon>Streptophyta</taxon>
        <taxon>Embryophyta</taxon>
        <taxon>Tracheophyta</taxon>
        <taxon>Spermatophyta</taxon>
        <taxon>Magnoliopsida</taxon>
        <taxon>Liliopsida</taxon>
        <taxon>Asparagales</taxon>
        <taxon>Orchidaceae</taxon>
        <taxon>Apostasioideae</taxon>
        <taxon>Apostasia</taxon>
    </lineage>
</organism>
<feature type="region of interest" description="Disordered" evidence="1">
    <location>
        <begin position="57"/>
        <end position="153"/>
    </location>
</feature>
<evidence type="ECO:0000313" key="4">
    <source>
        <dbReference type="Proteomes" id="UP000236161"/>
    </source>
</evidence>
<dbReference type="PANTHER" id="PTHR46445">
    <property type="entry name" value="RNA POLYMERASE II DEGRADATION FACTOR-LIKE PROTEIN (DUF1296)"/>
    <property type="match status" value="1"/>
</dbReference>
<dbReference type="Pfam" id="PF06972">
    <property type="entry name" value="GIP1_N"/>
    <property type="match status" value="1"/>
</dbReference>
<feature type="compositionally biased region" description="Low complexity" evidence="1">
    <location>
        <begin position="138"/>
        <end position="153"/>
    </location>
</feature>
<sequence length="889" mass="94982">MSGGGGGGGVSRGNGAAAAAAAGIPSGAKKMVQSLKEIVNLPDQEIYATLKECSMDPSEAVQRLLSQDSFHEVKSKRDKKKEMRDTLDSRSRTSNNSSSRGGRGGSDRGHRTSSIQSSSSDYGGSRVKPVAKKENGISTASSSLNSVSSSYGNRSSTVVSEATSAENLMLLTGVTDGSNLLSQPPSGHQHNWGGMPGQVSMADVVKMGRPQSKHSATSVAGGNSSHVLHNQIQSSMTKQSYKQSAAPFLPSELDHGIHSSQDPQQQVEDISYERGSAWNDHDPSVGWPNLSQPITATVTVFVDPSGTVTSCSETSALVVDDVHLHQTLHEVEIPESDETAIYESFPEESLRSESVSERKILLDTSEDVSDLDDESMKNAGAYMSQSHPFEQYDGEVVNAEISSAATSLQNLSLQKEGLSSPSLEDNPAVIIPRHLKVTNADCSHLSFGSFGSGSSTSFPGSFQSKPLQSNAEVTKVVDDLPSHDNSDARITNYENDQLKSQRNEDAISRGGMSTINYDMPSTSEAEVIRNDAVDTSRGLQYNFPLISGYGTSASTEHDVTSFGHPPSNSQMQNLDSLSTLMQPYSNSLPSSLLPPAIQPLRDLELPFSSLLSTQSASTKYGAPTSSVTGQSISMPEIKPSVFSNPSTTQSSSNTSIPPGLAVPQHLPVHPYSQAALSLGPFANMISYPFLPQSYPYLPSAAFPQAYTSNVPFHQSPTVHNTGLKYTLPQYKNNISVSSLPTPAAIASGYGNFASSTNIPGNFSLNSSTTPTTTTLGFDEALNSQYKEGTHYLSSQQNESSPLWVHGGSSRTVSPLSPNTFYGFQGQNQLSSFRQAQQPSHYGAMGYLNFYQNQLGGPNQEHQQNPSEASSNGSQGNPSQQSHQIWQHGY</sequence>
<dbReference type="EMBL" id="KZ453539">
    <property type="protein sequence ID" value="PKA47216.1"/>
    <property type="molecule type" value="Genomic_DNA"/>
</dbReference>
<dbReference type="OrthoDB" id="762072at2759"/>
<evidence type="ECO:0000259" key="2">
    <source>
        <dbReference type="Pfam" id="PF06972"/>
    </source>
</evidence>
<feature type="region of interest" description="Disordered" evidence="1">
    <location>
        <begin position="852"/>
        <end position="889"/>
    </location>
</feature>
<feature type="compositionally biased region" description="Low complexity" evidence="1">
    <location>
        <begin position="13"/>
        <end position="24"/>
    </location>
</feature>
<feature type="domain" description="GBF-interacting protein 1 N-terminal" evidence="2">
    <location>
        <begin position="24"/>
        <end position="82"/>
    </location>
</feature>
<name>A0A2H9ZVC8_9ASPA</name>
<feature type="region of interest" description="Disordered" evidence="1">
    <location>
        <begin position="790"/>
        <end position="810"/>
    </location>
</feature>
<feature type="compositionally biased region" description="Low complexity" evidence="1">
    <location>
        <begin position="112"/>
        <end position="126"/>
    </location>
</feature>
<feature type="compositionally biased region" description="Polar residues" evidence="1">
    <location>
        <begin position="852"/>
        <end position="868"/>
    </location>
</feature>
<evidence type="ECO:0000313" key="3">
    <source>
        <dbReference type="EMBL" id="PKA47216.1"/>
    </source>
</evidence>
<feature type="compositionally biased region" description="Polar residues" evidence="1">
    <location>
        <begin position="790"/>
        <end position="800"/>
    </location>
</feature>
<accession>A0A2H9ZVC8</accession>
<reference evidence="3 4" key="1">
    <citation type="journal article" date="2017" name="Nature">
        <title>The Apostasia genome and the evolution of orchids.</title>
        <authorList>
            <person name="Zhang G.Q."/>
            <person name="Liu K.W."/>
            <person name="Li Z."/>
            <person name="Lohaus R."/>
            <person name="Hsiao Y.Y."/>
            <person name="Niu S.C."/>
            <person name="Wang J.Y."/>
            <person name="Lin Y.C."/>
            <person name="Xu Q."/>
            <person name="Chen L.J."/>
            <person name="Yoshida K."/>
            <person name="Fujiwara S."/>
            <person name="Wang Z.W."/>
            <person name="Zhang Y.Q."/>
            <person name="Mitsuda N."/>
            <person name="Wang M."/>
            <person name="Liu G.H."/>
            <person name="Pecoraro L."/>
            <person name="Huang H.X."/>
            <person name="Xiao X.J."/>
            <person name="Lin M."/>
            <person name="Wu X.Y."/>
            <person name="Wu W.L."/>
            <person name="Chen Y.Y."/>
            <person name="Chang S.B."/>
            <person name="Sakamoto S."/>
            <person name="Ohme-Takagi M."/>
            <person name="Yagi M."/>
            <person name="Zeng S.J."/>
            <person name="Shen C.Y."/>
            <person name="Yeh C.M."/>
            <person name="Luo Y.B."/>
            <person name="Tsai W.C."/>
            <person name="Van de Peer Y."/>
            <person name="Liu Z.J."/>
        </authorList>
    </citation>
    <scope>NUCLEOTIDE SEQUENCE [LARGE SCALE GENOMIC DNA]</scope>
    <source>
        <strain evidence="4">cv. Shenzhen</strain>
        <tissue evidence="3">Stem</tissue>
    </source>
</reference>
<feature type="compositionally biased region" description="Low complexity" evidence="1">
    <location>
        <begin position="869"/>
        <end position="883"/>
    </location>
</feature>
<dbReference type="InterPro" id="IPR009060">
    <property type="entry name" value="UBA-like_sf"/>
</dbReference>